<dbReference type="AlphaFoldDB" id="A0AAN7FY73"/>
<dbReference type="InterPro" id="IPR000504">
    <property type="entry name" value="RRM_dom"/>
</dbReference>
<evidence type="ECO:0000313" key="4">
    <source>
        <dbReference type="EMBL" id="KAK4602353.1"/>
    </source>
</evidence>
<name>A0AAN7FY73_QUERU</name>
<gene>
    <name evidence="4" type="ORF">RGQ29_011412</name>
</gene>
<dbReference type="InterPro" id="IPR050886">
    <property type="entry name" value="RNA-binding_reg"/>
</dbReference>
<dbReference type="PROSITE" id="PS50102">
    <property type="entry name" value="RRM"/>
    <property type="match status" value="1"/>
</dbReference>
<keyword evidence="5" id="KW-1185">Reference proteome</keyword>
<organism evidence="4 5">
    <name type="scientific">Quercus rubra</name>
    <name type="common">Northern red oak</name>
    <name type="synonym">Quercus borealis</name>
    <dbReference type="NCBI Taxonomy" id="3512"/>
    <lineage>
        <taxon>Eukaryota</taxon>
        <taxon>Viridiplantae</taxon>
        <taxon>Streptophyta</taxon>
        <taxon>Embryophyta</taxon>
        <taxon>Tracheophyta</taxon>
        <taxon>Spermatophyta</taxon>
        <taxon>Magnoliopsida</taxon>
        <taxon>eudicotyledons</taxon>
        <taxon>Gunneridae</taxon>
        <taxon>Pentapetalae</taxon>
        <taxon>rosids</taxon>
        <taxon>fabids</taxon>
        <taxon>Fagales</taxon>
        <taxon>Fagaceae</taxon>
        <taxon>Quercus</taxon>
    </lineage>
</organism>
<reference evidence="4 5" key="1">
    <citation type="journal article" date="2023" name="G3 (Bethesda)">
        <title>A haplotype-resolved chromosome-scale genome for Quercus rubra L. provides insights into the genetics of adaptive traits for red oak species.</title>
        <authorList>
            <person name="Kapoor B."/>
            <person name="Jenkins J."/>
            <person name="Schmutz J."/>
            <person name="Zhebentyayeva T."/>
            <person name="Kuelheim C."/>
            <person name="Coggeshall M."/>
            <person name="Heim C."/>
            <person name="Lasky J.R."/>
            <person name="Leites L."/>
            <person name="Islam-Faridi N."/>
            <person name="Romero-Severson J."/>
            <person name="DeLeo V.L."/>
            <person name="Lucas S.M."/>
            <person name="Lazic D."/>
            <person name="Gailing O."/>
            <person name="Carlson J."/>
            <person name="Staton M."/>
        </authorList>
    </citation>
    <scope>NUCLEOTIDE SEQUENCE [LARGE SCALE GENOMIC DNA]</scope>
    <source>
        <strain evidence="4">Pseudo-F2</strain>
    </source>
</reference>
<evidence type="ECO:0000256" key="2">
    <source>
        <dbReference type="PROSITE-ProRule" id="PRU00176"/>
    </source>
</evidence>
<evidence type="ECO:0000259" key="3">
    <source>
        <dbReference type="PROSITE" id="PS50102"/>
    </source>
</evidence>
<proteinExistence type="predicted"/>
<dbReference type="PANTHER" id="PTHR48024">
    <property type="entry name" value="GEO13361P1-RELATED"/>
    <property type="match status" value="1"/>
</dbReference>
<dbReference type="Proteomes" id="UP001324115">
    <property type="component" value="Unassembled WGS sequence"/>
</dbReference>
<dbReference type="SUPFAM" id="SSF54928">
    <property type="entry name" value="RNA-binding domain, RBD"/>
    <property type="match status" value="1"/>
</dbReference>
<accession>A0AAN7FY73</accession>
<dbReference type="InterPro" id="IPR012677">
    <property type="entry name" value="Nucleotide-bd_a/b_plait_sf"/>
</dbReference>
<sequence>MALIKKRVSKHPNLIEILRELADVDAAHRKIFIHGLRWDTTAETLNSTFGKYGEIEDCKAVIDRIFDKSKCYAFILFKHRSGAQKALKQCQKQISNPMAETHGHTHQLLIFEHKHKFTNSKFEKKQAPRERKRESWI</sequence>
<dbReference type="PANTHER" id="PTHR48024:SF9">
    <property type="entry name" value="UBP1-ASSOCIATED PROTEINS 1A-RELATED"/>
    <property type="match status" value="1"/>
</dbReference>
<evidence type="ECO:0000313" key="5">
    <source>
        <dbReference type="Proteomes" id="UP001324115"/>
    </source>
</evidence>
<dbReference type="GO" id="GO:0005634">
    <property type="term" value="C:nucleus"/>
    <property type="evidence" value="ECO:0007669"/>
    <property type="project" value="TreeGrafter"/>
</dbReference>
<evidence type="ECO:0000256" key="1">
    <source>
        <dbReference type="ARBA" id="ARBA00022884"/>
    </source>
</evidence>
<dbReference type="InterPro" id="IPR035979">
    <property type="entry name" value="RBD_domain_sf"/>
</dbReference>
<feature type="domain" description="RRM" evidence="3">
    <location>
        <begin position="29"/>
        <end position="115"/>
    </location>
</feature>
<dbReference type="SMART" id="SM00360">
    <property type="entry name" value="RRM"/>
    <property type="match status" value="1"/>
</dbReference>
<keyword evidence="1 2" id="KW-0694">RNA-binding</keyword>
<dbReference type="GO" id="GO:0003723">
    <property type="term" value="F:RNA binding"/>
    <property type="evidence" value="ECO:0007669"/>
    <property type="project" value="UniProtKB-UniRule"/>
</dbReference>
<comment type="caution">
    <text evidence="4">The sequence shown here is derived from an EMBL/GenBank/DDBJ whole genome shotgun (WGS) entry which is preliminary data.</text>
</comment>
<dbReference type="EMBL" id="JAXUIC010000002">
    <property type="protein sequence ID" value="KAK4602353.1"/>
    <property type="molecule type" value="Genomic_DNA"/>
</dbReference>
<dbReference type="Gene3D" id="3.30.70.330">
    <property type="match status" value="1"/>
</dbReference>
<dbReference type="Pfam" id="PF00076">
    <property type="entry name" value="RRM_1"/>
    <property type="match status" value="1"/>
</dbReference>
<protein>
    <recommendedName>
        <fullName evidence="3">RRM domain-containing protein</fullName>
    </recommendedName>
</protein>